<dbReference type="Proteomes" id="UP000502421">
    <property type="component" value="Chromosome"/>
</dbReference>
<evidence type="ECO:0000313" key="3">
    <source>
        <dbReference type="Proteomes" id="UP000502421"/>
    </source>
</evidence>
<dbReference type="EMBL" id="CP051205">
    <property type="protein sequence ID" value="QJB30122.1"/>
    <property type="molecule type" value="Genomic_DNA"/>
</dbReference>
<dbReference type="KEGG" id="coy:HF329_01870"/>
<dbReference type="Proteomes" id="UP000503144">
    <property type="component" value="Chromosome"/>
</dbReference>
<organism evidence="1 3">
    <name type="scientific">Chitinophaga oryzae</name>
    <dbReference type="NCBI Taxonomy" id="2725414"/>
    <lineage>
        <taxon>Bacteria</taxon>
        <taxon>Pseudomonadati</taxon>
        <taxon>Bacteroidota</taxon>
        <taxon>Chitinophagia</taxon>
        <taxon>Chitinophagales</taxon>
        <taxon>Chitinophagaceae</taxon>
        <taxon>Chitinophaga</taxon>
    </lineage>
</organism>
<dbReference type="AlphaFoldDB" id="A0AAE6ZEH1"/>
<dbReference type="EMBL" id="CP051204">
    <property type="protein sequence ID" value="QJB36620.1"/>
    <property type="molecule type" value="Genomic_DNA"/>
</dbReference>
<keyword evidence="4" id="KW-1185">Reference proteome</keyword>
<reference evidence="3" key="1">
    <citation type="submission" date="2020-04" db="EMBL/GenBank/DDBJ databases">
        <authorList>
            <person name="Kittiwongwattana C."/>
        </authorList>
    </citation>
    <scope>NUCLEOTIDE SEQUENCE [LARGE SCALE GENOMIC DNA]</scope>
    <source>
        <strain evidence="3">1310</strain>
    </source>
</reference>
<dbReference type="RefSeq" id="WP_168802408.1">
    <property type="nucleotide sequence ID" value="NZ_CP051204.2"/>
</dbReference>
<evidence type="ECO:0000313" key="1">
    <source>
        <dbReference type="EMBL" id="QJB30122.1"/>
    </source>
</evidence>
<reference evidence="1" key="2">
    <citation type="submission" date="2020-09" db="EMBL/GenBank/DDBJ databases">
        <authorList>
            <person name="Kittiwongwattana C."/>
        </authorList>
    </citation>
    <scope>NUCLEOTIDE SEQUENCE</scope>
    <source>
        <strain evidence="2">1303</strain>
        <strain evidence="1">1310</strain>
    </source>
</reference>
<proteinExistence type="predicted"/>
<gene>
    <name evidence="2" type="ORF">HF324_01580</name>
    <name evidence="1" type="ORF">HF329_01870</name>
</gene>
<sequence length="166" mass="19222">MQHPLPHFGEINREQLEEYYSITTTAGINLDLNFEHTRIDADNAAMLAEWLRDIDQLDVKNKAALQQDFETSEGETQKYFRFYIEELPEEQLADLVGEAETDEEKAAILLSKLQLCRVGFYPDGKYGTTSYAVFDYTIYIDGEPEDQLLVVNRDAQRELIDITWES</sequence>
<protein>
    <submittedName>
        <fullName evidence="1">DUF2004 domain-containing protein</fullName>
    </submittedName>
</protein>
<evidence type="ECO:0000313" key="4">
    <source>
        <dbReference type="Proteomes" id="UP000503144"/>
    </source>
</evidence>
<evidence type="ECO:0000313" key="2">
    <source>
        <dbReference type="EMBL" id="QJB36620.1"/>
    </source>
</evidence>
<accession>A0AAE6ZEH1</accession>
<name>A0AAE6ZEH1_9BACT</name>